<feature type="signal peptide" evidence="1">
    <location>
        <begin position="1"/>
        <end position="23"/>
    </location>
</feature>
<dbReference type="AlphaFoldDB" id="A0A366FNF8"/>
<evidence type="ECO:0000313" key="2">
    <source>
        <dbReference type="EMBL" id="RBP16107.1"/>
    </source>
</evidence>
<evidence type="ECO:0000313" key="3">
    <source>
        <dbReference type="Proteomes" id="UP000253529"/>
    </source>
</evidence>
<accession>A0A366FNF8</accession>
<name>A0A366FNF8_9HYPH</name>
<dbReference type="PROSITE" id="PS51257">
    <property type="entry name" value="PROKAR_LIPOPROTEIN"/>
    <property type="match status" value="1"/>
</dbReference>
<dbReference type="OrthoDB" id="7345857at2"/>
<keyword evidence="1" id="KW-0732">Signal</keyword>
<feature type="chain" id="PRO_5016752658" description="Glycoside hydrolase 123 C-terminal domain-containing protein" evidence="1">
    <location>
        <begin position="24"/>
        <end position="802"/>
    </location>
</feature>
<reference evidence="2 3" key="1">
    <citation type="submission" date="2018-06" db="EMBL/GenBank/DDBJ databases">
        <title>Genomic Encyclopedia of Type Strains, Phase IV (KMG-IV): sequencing the most valuable type-strain genomes for metagenomic binning, comparative biology and taxonomic classification.</title>
        <authorList>
            <person name="Goeker M."/>
        </authorList>
    </citation>
    <scope>NUCLEOTIDE SEQUENCE [LARGE SCALE GENOMIC DNA]</scope>
    <source>
        <strain evidence="2 3">DSM 24875</strain>
    </source>
</reference>
<gene>
    <name evidence="2" type="ORF">DFR50_10669</name>
</gene>
<keyword evidence="3" id="KW-1185">Reference proteome</keyword>
<evidence type="ECO:0008006" key="4">
    <source>
        <dbReference type="Google" id="ProtNLM"/>
    </source>
</evidence>
<organism evidence="2 3">
    <name type="scientific">Roseiarcus fermentans</name>
    <dbReference type="NCBI Taxonomy" id="1473586"/>
    <lineage>
        <taxon>Bacteria</taxon>
        <taxon>Pseudomonadati</taxon>
        <taxon>Pseudomonadota</taxon>
        <taxon>Alphaproteobacteria</taxon>
        <taxon>Hyphomicrobiales</taxon>
        <taxon>Roseiarcaceae</taxon>
        <taxon>Roseiarcus</taxon>
    </lineage>
</organism>
<dbReference type="RefSeq" id="WP_147262670.1">
    <property type="nucleotide sequence ID" value="NZ_QNRK01000006.1"/>
</dbReference>
<comment type="caution">
    <text evidence="2">The sequence shown here is derived from an EMBL/GenBank/DDBJ whole genome shotgun (WGS) entry which is preliminary data.</text>
</comment>
<evidence type="ECO:0000256" key="1">
    <source>
        <dbReference type="SAM" id="SignalP"/>
    </source>
</evidence>
<dbReference type="EMBL" id="QNRK01000006">
    <property type="protein sequence ID" value="RBP16107.1"/>
    <property type="molecule type" value="Genomic_DNA"/>
</dbReference>
<protein>
    <recommendedName>
        <fullName evidence="4">Glycoside hydrolase 123 C-terminal domain-containing protein</fullName>
    </recommendedName>
</protein>
<sequence>MRAVTAALALGVWVALACAPARAENWAPAGGEPPIDVRPAAPIVAEPGEALVVRGEVLGEAPAGLVLRVEDGHSTGYPSRVNEERLFPPGPFAWRYPLSGQKTSNGYRVLDARDIRRLMLFEPNRTGRVKIDTFAVEPAAKLPEGAVGYSLGAADAPLIGGLVRMTPDDPRIAGRHPVAVRRPSPDPVIANGIVDVERLRLAWPQGHARVSLWLEDPGEWETLPHPLQRRVRVNGQDVVYDQLTPQQWIDRRYLAGRDREADAGDDAWTAFGRARGGLVSTDVDVGSDGVEIELAGDGAASTFLSAVVIEPAGRTSALEAVQAARRQWMIETFPVMPTRSAEPAPVFDGAGSGAPLRVAVAPGTGVRVAFAVGGPGVHGRPAVSIRTPELGGDTLNLDLYAAQRRLDRTGADSNLLVRTDRLLRGDPGSLAISAAEPRRYVAWASAPKDAKPGLYRGAITLDAGKTVAVPIEVEVLPVDLPEPASPAGFYLEEAPHLTWFAATRADRGRQLGCDLATLARFGVLGDAPGLAPPNREGLATFLDDTRRADTAGVASPWLAYQAFTRMLWGEGGDAAAEDLKTAMAALKAAGLPAPVWGLFDEPSNFGGGAVAAAATSARLHAISPEVRLGGQFNNPADRKYLDVVDVAIVNPGFGIDVGTIAQLEASGREAWLYNTGAPRFTAGVWLWRTGASRYVQWHARMPTADPYDPTDGREGDVQVFPPMPEVCALNQDIDDALIEMAEGLVDQRWLQWLAGRPEPQAKALLAGIVRDMPVDWASASSDGAARAGSIRDSIMSLARRLK</sequence>
<proteinExistence type="predicted"/>
<dbReference type="Proteomes" id="UP000253529">
    <property type="component" value="Unassembled WGS sequence"/>
</dbReference>